<proteinExistence type="predicted"/>
<accession>A0A0C3E1A5</accession>
<dbReference type="InParanoid" id="A0A0C3E1A5"/>
<protein>
    <submittedName>
        <fullName evidence="1">Uncharacterized protein</fullName>
    </submittedName>
</protein>
<keyword evidence="2" id="KW-1185">Reference proteome</keyword>
<dbReference type="OrthoDB" id="2536866at2759"/>
<dbReference type="STRING" id="1036808.A0A0C3E1A5"/>
<reference evidence="2" key="2">
    <citation type="submission" date="2015-01" db="EMBL/GenBank/DDBJ databases">
        <title>Evolutionary Origins and Diversification of the Mycorrhizal Mutualists.</title>
        <authorList>
            <consortium name="DOE Joint Genome Institute"/>
            <consortium name="Mycorrhizal Genomics Consortium"/>
            <person name="Kohler A."/>
            <person name="Kuo A."/>
            <person name="Nagy L.G."/>
            <person name="Floudas D."/>
            <person name="Copeland A."/>
            <person name="Barry K.W."/>
            <person name="Cichocki N."/>
            <person name="Veneault-Fourrey C."/>
            <person name="LaButti K."/>
            <person name="Lindquist E.A."/>
            <person name="Lipzen A."/>
            <person name="Lundell T."/>
            <person name="Morin E."/>
            <person name="Murat C."/>
            <person name="Riley R."/>
            <person name="Ohm R."/>
            <person name="Sun H."/>
            <person name="Tunlid A."/>
            <person name="Henrissat B."/>
            <person name="Grigoriev I.V."/>
            <person name="Hibbett D.S."/>
            <person name="Martin F."/>
        </authorList>
    </citation>
    <scope>NUCLEOTIDE SEQUENCE [LARGE SCALE GENOMIC DNA]</scope>
    <source>
        <strain evidence="2">Foug A</strain>
    </source>
</reference>
<evidence type="ECO:0000313" key="1">
    <source>
        <dbReference type="EMBL" id="KIM66565.1"/>
    </source>
</evidence>
<reference evidence="1 2" key="1">
    <citation type="submission" date="2014-04" db="EMBL/GenBank/DDBJ databases">
        <authorList>
            <consortium name="DOE Joint Genome Institute"/>
            <person name="Kuo A."/>
            <person name="Kohler A."/>
            <person name="Nagy L.G."/>
            <person name="Floudas D."/>
            <person name="Copeland A."/>
            <person name="Barry K.W."/>
            <person name="Cichocki N."/>
            <person name="Veneault-Fourrey C."/>
            <person name="LaButti K."/>
            <person name="Lindquist E.A."/>
            <person name="Lipzen A."/>
            <person name="Lundell T."/>
            <person name="Morin E."/>
            <person name="Murat C."/>
            <person name="Sun H."/>
            <person name="Tunlid A."/>
            <person name="Henrissat B."/>
            <person name="Grigoriev I.V."/>
            <person name="Hibbett D.S."/>
            <person name="Martin F."/>
            <person name="Nordberg H.P."/>
            <person name="Cantor M.N."/>
            <person name="Hua S.X."/>
        </authorList>
    </citation>
    <scope>NUCLEOTIDE SEQUENCE [LARGE SCALE GENOMIC DNA]</scope>
    <source>
        <strain evidence="1 2">Foug A</strain>
    </source>
</reference>
<dbReference type="HOGENOM" id="CLU_053871_0_0_1"/>
<dbReference type="Proteomes" id="UP000053989">
    <property type="component" value="Unassembled WGS sequence"/>
</dbReference>
<dbReference type="AlphaFoldDB" id="A0A0C3E1A5"/>
<sequence length="287" mass="32082">MVVIDEKMALPVPPPPYASGSSVPPPFPCGRRRSTSISSLPPNLLLHIIYMTFPQTAGIDESPLERQRKTLYWLTYHLRLVNRAFYIACMHVLRSSYLPAYSSLIRAPYTSDPFPMSSSTSSTDSPLDVVQRETRVFDLFITLKTREDMLMDACELHLEREEMFKDLFDLMQPRSRLEDLVRHYGMREGAVHITPPNTSSQSSMAATYGIDSSSRSSGAVSRSKIYGGTSVPFSALSISFSPRKVGLVLTTSGRKQTIAEATRVSNEKLEVAAKKLVKQLKVWLGRA</sequence>
<name>A0A0C3E1A5_9AGAM</name>
<gene>
    <name evidence="1" type="ORF">SCLCIDRAFT_110298</name>
</gene>
<organism evidence="1 2">
    <name type="scientific">Scleroderma citrinum Foug A</name>
    <dbReference type="NCBI Taxonomy" id="1036808"/>
    <lineage>
        <taxon>Eukaryota</taxon>
        <taxon>Fungi</taxon>
        <taxon>Dikarya</taxon>
        <taxon>Basidiomycota</taxon>
        <taxon>Agaricomycotina</taxon>
        <taxon>Agaricomycetes</taxon>
        <taxon>Agaricomycetidae</taxon>
        <taxon>Boletales</taxon>
        <taxon>Sclerodermatineae</taxon>
        <taxon>Sclerodermataceae</taxon>
        <taxon>Scleroderma</taxon>
    </lineage>
</organism>
<evidence type="ECO:0000313" key="2">
    <source>
        <dbReference type="Proteomes" id="UP000053989"/>
    </source>
</evidence>
<dbReference type="EMBL" id="KN822017">
    <property type="protein sequence ID" value="KIM66565.1"/>
    <property type="molecule type" value="Genomic_DNA"/>
</dbReference>